<dbReference type="EMBL" id="CM027689">
    <property type="protein sequence ID" value="KAG0513869.1"/>
    <property type="molecule type" value="Genomic_DNA"/>
</dbReference>
<dbReference type="Gene3D" id="3.30.300.10">
    <property type="match status" value="1"/>
</dbReference>
<dbReference type="SUPFAM" id="SSF54810">
    <property type="entry name" value="GMP synthetase C-terminal dimerisation domain"/>
    <property type="match status" value="1"/>
</dbReference>
<dbReference type="AlphaFoldDB" id="A0A921Q1X2"/>
<comment type="caution">
    <text evidence="1">The sequence shown here is derived from an EMBL/GenBank/DDBJ whole genome shotgun (WGS) entry which is preliminary data.</text>
</comment>
<organism evidence="1 2">
    <name type="scientific">Sorghum bicolor</name>
    <name type="common">Sorghum</name>
    <name type="synonym">Sorghum vulgare</name>
    <dbReference type="NCBI Taxonomy" id="4558"/>
    <lineage>
        <taxon>Eukaryota</taxon>
        <taxon>Viridiplantae</taxon>
        <taxon>Streptophyta</taxon>
        <taxon>Embryophyta</taxon>
        <taxon>Tracheophyta</taxon>
        <taxon>Spermatophyta</taxon>
        <taxon>Magnoliopsida</taxon>
        <taxon>Liliopsida</taxon>
        <taxon>Poales</taxon>
        <taxon>Poaceae</taxon>
        <taxon>PACMAD clade</taxon>
        <taxon>Panicoideae</taxon>
        <taxon>Andropogonodae</taxon>
        <taxon>Andropogoneae</taxon>
        <taxon>Sorghinae</taxon>
        <taxon>Sorghum</taxon>
    </lineage>
</organism>
<dbReference type="EMBL" id="CM027689">
    <property type="protein sequence ID" value="KAG0513870.1"/>
    <property type="molecule type" value="Genomic_DNA"/>
</dbReference>
<proteinExistence type="predicted"/>
<reference evidence="1" key="2">
    <citation type="submission" date="2020-10" db="EMBL/GenBank/DDBJ databases">
        <authorList>
            <person name="Cooper E.A."/>
            <person name="Brenton Z.W."/>
            <person name="Flinn B.S."/>
            <person name="Jenkins J."/>
            <person name="Shu S."/>
            <person name="Flowers D."/>
            <person name="Luo F."/>
            <person name="Wang Y."/>
            <person name="Xia P."/>
            <person name="Barry K."/>
            <person name="Daum C."/>
            <person name="Lipzen A."/>
            <person name="Yoshinaga Y."/>
            <person name="Schmutz J."/>
            <person name="Saski C."/>
            <person name="Vermerris W."/>
            <person name="Kresovich S."/>
        </authorList>
    </citation>
    <scope>NUCLEOTIDE SEQUENCE</scope>
</reference>
<accession>A0A921Q1X2</accession>
<reference evidence="1" key="1">
    <citation type="journal article" date="2019" name="BMC Genomics">
        <title>A new reference genome for Sorghum bicolor reveals high levels of sequence similarity between sweet and grain genotypes: implications for the genetics of sugar metabolism.</title>
        <authorList>
            <person name="Cooper E.A."/>
            <person name="Brenton Z.W."/>
            <person name="Flinn B.S."/>
            <person name="Jenkins J."/>
            <person name="Shu S."/>
            <person name="Flowers D."/>
            <person name="Luo F."/>
            <person name="Wang Y."/>
            <person name="Xia P."/>
            <person name="Barry K."/>
            <person name="Daum C."/>
            <person name="Lipzen A."/>
            <person name="Yoshinaga Y."/>
            <person name="Schmutz J."/>
            <person name="Saski C."/>
            <person name="Vermerris W."/>
            <person name="Kresovich S."/>
        </authorList>
    </citation>
    <scope>NUCLEOTIDE SEQUENCE</scope>
</reference>
<evidence type="ECO:0000313" key="2">
    <source>
        <dbReference type="Proteomes" id="UP000807115"/>
    </source>
</evidence>
<gene>
    <name evidence="1" type="ORF">BDA96_10G140600</name>
</gene>
<dbReference type="Proteomes" id="UP000807115">
    <property type="component" value="Chromosome 10"/>
</dbReference>
<evidence type="ECO:0000313" key="1">
    <source>
        <dbReference type="EMBL" id="KAG0513869.1"/>
    </source>
</evidence>
<sequence length="146" mass="17038">MWFGLCTCILQQSYYWKSEGNTKDIYNCHAFSPILIPSRYKWMRYLFIPLKIDASDKIWQAFVVFLPGHTIGVQGDQPTHSIAVDLRGFRVTIQSTPILLIKGNHQRGWNDYRLDLTQEKAPQNVMKEDICRKPPQNRNRGDIVIL</sequence>
<name>A0A921Q1X2_SORBI</name>
<protein>
    <submittedName>
        <fullName evidence="1">Uncharacterized protein</fullName>
    </submittedName>
</protein>